<dbReference type="EMBL" id="CP146606">
    <property type="protein sequence ID" value="WYK17796.1"/>
    <property type="molecule type" value="Genomic_DNA"/>
</dbReference>
<dbReference type="RefSeq" id="WP_317054480.1">
    <property type="nucleotide sequence ID" value="NZ_CP146606.1"/>
</dbReference>
<evidence type="ECO:0000313" key="2">
    <source>
        <dbReference type="Proteomes" id="UP001281305"/>
    </source>
</evidence>
<accession>A0ABZ2TDQ2</accession>
<gene>
    <name evidence="1" type="ORF">RZS32_015550</name>
</gene>
<evidence type="ECO:0000313" key="1">
    <source>
        <dbReference type="EMBL" id="WYK17796.1"/>
    </source>
</evidence>
<keyword evidence="2" id="KW-1185">Reference proteome</keyword>
<sequence length="70" mass="7482">MTCLTMCASATFGGVMSELNHIYTFIAPKNGPKQSAVWSDIVGGTVPNTVLTDSLGFGRFGAWVARDQKQ</sequence>
<protein>
    <submittedName>
        <fullName evidence="1">Uncharacterized protein</fullName>
    </submittedName>
</protein>
<name>A0ABZ2TDQ2_9RHOB</name>
<proteinExistence type="predicted"/>
<organism evidence="1 2">
    <name type="scientific">Roseovarius rhodophyticola</name>
    <dbReference type="NCBI Taxonomy" id="3080827"/>
    <lineage>
        <taxon>Bacteria</taxon>
        <taxon>Pseudomonadati</taxon>
        <taxon>Pseudomonadota</taxon>
        <taxon>Alphaproteobacteria</taxon>
        <taxon>Rhodobacterales</taxon>
        <taxon>Roseobacteraceae</taxon>
        <taxon>Roseovarius</taxon>
    </lineage>
</organism>
<dbReference type="Proteomes" id="UP001281305">
    <property type="component" value="Chromosome"/>
</dbReference>
<reference evidence="1 2" key="1">
    <citation type="submission" date="2024-02" db="EMBL/GenBank/DDBJ databases">
        <title>Roseovarius strain W115 nov., isolated from a marine algae.</title>
        <authorList>
            <person name="Lee M.W."/>
            <person name="Lee J.K."/>
            <person name="Kim J.M."/>
            <person name="Choi D.G."/>
            <person name="Baek J.H."/>
            <person name="Bayburt H."/>
            <person name="Jung J.J."/>
            <person name="Han D.M."/>
            <person name="Jeon C.O."/>
        </authorList>
    </citation>
    <scope>NUCLEOTIDE SEQUENCE [LARGE SCALE GENOMIC DNA]</scope>
    <source>
        <strain evidence="1 2">W115</strain>
    </source>
</reference>